<protein>
    <recommendedName>
        <fullName evidence="7">Large ribosomal subunit protein uL11</fullName>
    </recommendedName>
</protein>
<name>A0ABU5HC89_9BACT</name>
<gene>
    <name evidence="7 12" type="primary">rplK</name>
    <name evidence="12" type="ORF">SYV04_31155</name>
</gene>
<evidence type="ECO:0000259" key="10">
    <source>
        <dbReference type="Pfam" id="PF00298"/>
    </source>
</evidence>
<evidence type="ECO:0000256" key="7">
    <source>
        <dbReference type="HAMAP-Rule" id="MF_00736"/>
    </source>
</evidence>
<evidence type="ECO:0000256" key="5">
    <source>
        <dbReference type="ARBA" id="ARBA00022980"/>
    </source>
</evidence>
<evidence type="ECO:0000256" key="3">
    <source>
        <dbReference type="ARBA" id="ARBA00022730"/>
    </source>
</evidence>
<accession>A0ABU5HC89</accession>
<dbReference type="PANTHER" id="PTHR11661:SF1">
    <property type="entry name" value="LARGE RIBOSOMAL SUBUNIT PROTEIN UL11M"/>
    <property type="match status" value="1"/>
</dbReference>
<keyword evidence="3 7" id="KW-0699">rRNA-binding</keyword>
<dbReference type="InterPro" id="IPR036769">
    <property type="entry name" value="Ribosomal_uL11_C_sf"/>
</dbReference>
<dbReference type="InterPro" id="IPR020785">
    <property type="entry name" value="Ribosomal_uL11_CS"/>
</dbReference>
<feature type="domain" description="Large ribosomal subunit protein uL11 N-terminal" evidence="11">
    <location>
        <begin position="8"/>
        <end position="67"/>
    </location>
</feature>
<evidence type="ECO:0000313" key="13">
    <source>
        <dbReference type="Proteomes" id="UP001291309"/>
    </source>
</evidence>
<evidence type="ECO:0000259" key="11">
    <source>
        <dbReference type="Pfam" id="PF03946"/>
    </source>
</evidence>
<dbReference type="SMART" id="SM00649">
    <property type="entry name" value="RL11"/>
    <property type="match status" value="1"/>
</dbReference>
<keyword evidence="2 7" id="KW-0488">Methylation</keyword>
<evidence type="ECO:0000256" key="8">
    <source>
        <dbReference type="RuleBase" id="RU003978"/>
    </source>
</evidence>
<dbReference type="RefSeq" id="WP_224248662.1">
    <property type="nucleotide sequence ID" value="NZ_JAXIVS010000012.1"/>
</dbReference>
<dbReference type="Pfam" id="PF00298">
    <property type="entry name" value="Ribosomal_L11"/>
    <property type="match status" value="1"/>
</dbReference>
<dbReference type="EMBL" id="JAXIVS010000012">
    <property type="protein sequence ID" value="MDY7230895.1"/>
    <property type="molecule type" value="Genomic_DNA"/>
</dbReference>
<evidence type="ECO:0000256" key="4">
    <source>
        <dbReference type="ARBA" id="ARBA00022884"/>
    </source>
</evidence>
<dbReference type="PANTHER" id="PTHR11661">
    <property type="entry name" value="60S RIBOSOMAL PROTEIN L12"/>
    <property type="match status" value="1"/>
</dbReference>
<sequence>MKKVTGQVKLQIPAGKANPAPPIGPALGQQGVNIMEFCKQFNAKTQAEAKEGLIIPVIITVYQDRSFTFILKTPPAAILIKKAAGLHTEKKKGSGAKKPGKEKVGQITRKQLEEIAKKKIQDTTAASLEAAMNTIAGTARSMGIDVVG</sequence>
<dbReference type="InterPro" id="IPR020783">
    <property type="entry name" value="Ribosomal_uL11_C"/>
</dbReference>
<comment type="similarity">
    <text evidence="1 7 8">Belongs to the universal ribosomal protein uL11 family.</text>
</comment>
<dbReference type="SUPFAM" id="SSF54747">
    <property type="entry name" value="Ribosomal L11/L12e N-terminal domain"/>
    <property type="match status" value="1"/>
</dbReference>
<dbReference type="NCBIfam" id="TIGR01632">
    <property type="entry name" value="L11_bact"/>
    <property type="match status" value="1"/>
</dbReference>
<keyword evidence="5 7" id="KW-0689">Ribosomal protein</keyword>
<keyword evidence="4 7" id="KW-0694">RNA-binding</keyword>
<keyword evidence="6 7" id="KW-0687">Ribonucleoprotein</keyword>
<organism evidence="12 13">
    <name type="scientific">Hyalangium rubrum</name>
    <dbReference type="NCBI Taxonomy" id="3103134"/>
    <lineage>
        <taxon>Bacteria</taxon>
        <taxon>Pseudomonadati</taxon>
        <taxon>Myxococcota</taxon>
        <taxon>Myxococcia</taxon>
        <taxon>Myxococcales</taxon>
        <taxon>Cystobacterineae</taxon>
        <taxon>Archangiaceae</taxon>
        <taxon>Hyalangium</taxon>
    </lineage>
</organism>
<dbReference type="PROSITE" id="PS00359">
    <property type="entry name" value="RIBOSOMAL_L11"/>
    <property type="match status" value="1"/>
</dbReference>
<evidence type="ECO:0000256" key="9">
    <source>
        <dbReference type="RuleBase" id="RU003979"/>
    </source>
</evidence>
<feature type="domain" description="Large ribosomal subunit protein uL11 C-terminal" evidence="10">
    <location>
        <begin position="72"/>
        <end position="146"/>
    </location>
</feature>
<comment type="caution">
    <text evidence="12">The sequence shown here is derived from an EMBL/GenBank/DDBJ whole genome shotgun (WGS) entry which is preliminary data.</text>
</comment>
<keyword evidence="13" id="KW-1185">Reference proteome</keyword>
<dbReference type="InterPro" id="IPR000911">
    <property type="entry name" value="Ribosomal_uL11"/>
</dbReference>
<evidence type="ECO:0000256" key="2">
    <source>
        <dbReference type="ARBA" id="ARBA00022481"/>
    </source>
</evidence>
<dbReference type="GO" id="GO:0005840">
    <property type="term" value="C:ribosome"/>
    <property type="evidence" value="ECO:0007669"/>
    <property type="project" value="UniProtKB-KW"/>
</dbReference>
<comment type="function">
    <text evidence="7 9">Forms part of the ribosomal stalk which helps the ribosome interact with GTP-bound translation factors.</text>
</comment>
<proteinExistence type="inferred from homology"/>
<evidence type="ECO:0000313" key="12">
    <source>
        <dbReference type="EMBL" id="MDY7230895.1"/>
    </source>
</evidence>
<reference evidence="12 13" key="1">
    <citation type="submission" date="2023-12" db="EMBL/GenBank/DDBJ databases">
        <title>the genome sequence of Hyalangium sp. s54d21.</title>
        <authorList>
            <person name="Zhang X."/>
        </authorList>
    </citation>
    <scope>NUCLEOTIDE SEQUENCE [LARGE SCALE GENOMIC DNA]</scope>
    <source>
        <strain evidence="13">s54d21</strain>
    </source>
</reference>
<dbReference type="Proteomes" id="UP001291309">
    <property type="component" value="Unassembled WGS sequence"/>
</dbReference>
<dbReference type="InterPro" id="IPR006519">
    <property type="entry name" value="Ribosomal_uL11_bac-typ"/>
</dbReference>
<dbReference type="InterPro" id="IPR036796">
    <property type="entry name" value="Ribosomal_uL11_N_sf"/>
</dbReference>
<dbReference type="SUPFAM" id="SSF46906">
    <property type="entry name" value="Ribosomal protein L11, C-terminal domain"/>
    <property type="match status" value="1"/>
</dbReference>
<dbReference type="InterPro" id="IPR020784">
    <property type="entry name" value="Ribosomal_uL11_N"/>
</dbReference>
<dbReference type="Gene3D" id="1.10.10.250">
    <property type="entry name" value="Ribosomal protein L11, C-terminal domain"/>
    <property type="match status" value="1"/>
</dbReference>
<comment type="PTM">
    <text evidence="7 9">One or more lysine residues are methylated.</text>
</comment>
<comment type="subunit">
    <text evidence="7">Part of the ribosomal stalk of the 50S ribosomal subunit. Interacts with L10 and the large rRNA to form the base of the stalk. L10 forms an elongated spine to which L12 dimers bind in a sequential fashion forming a multimeric L10(L12)X complex.</text>
</comment>
<dbReference type="CDD" id="cd00349">
    <property type="entry name" value="Ribosomal_L11"/>
    <property type="match status" value="1"/>
</dbReference>
<dbReference type="Pfam" id="PF03946">
    <property type="entry name" value="Ribosomal_L11_N"/>
    <property type="match status" value="1"/>
</dbReference>
<evidence type="ECO:0000256" key="1">
    <source>
        <dbReference type="ARBA" id="ARBA00010537"/>
    </source>
</evidence>
<dbReference type="HAMAP" id="MF_00736">
    <property type="entry name" value="Ribosomal_uL11"/>
    <property type="match status" value="1"/>
</dbReference>
<evidence type="ECO:0000256" key="6">
    <source>
        <dbReference type="ARBA" id="ARBA00023274"/>
    </source>
</evidence>
<dbReference type="Gene3D" id="3.30.1550.10">
    <property type="entry name" value="Ribosomal protein L11/L12, N-terminal domain"/>
    <property type="match status" value="1"/>
</dbReference>